<dbReference type="GO" id="GO:0005737">
    <property type="term" value="C:cytoplasm"/>
    <property type="evidence" value="ECO:0007669"/>
    <property type="project" value="TreeGrafter"/>
</dbReference>
<evidence type="ECO:0000313" key="9">
    <source>
        <dbReference type="RefSeq" id="XP_018494891.1"/>
    </source>
</evidence>
<dbReference type="Pfam" id="PF00782">
    <property type="entry name" value="DSPc"/>
    <property type="match status" value="1"/>
</dbReference>
<keyword evidence="4" id="KW-0904">Protein phosphatase</keyword>
<dbReference type="PRINTS" id="PR01908">
    <property type="entry name" value="ADSPHPHTASE"/>
</dbReference>
<dbReference type="PROSITE" id="PS00383">
    <property type="entry name" value="TYR_PHOSPHATASE_1"/>
    <property type="match status" value="1"/>
</dbReference>
<evidence type="ECO:0000259" key="7">
    <source>
        <dbReference type="PROSITE" id="PS50056"/>
    </source>
</evidence>
<dbReference type="Proteomes" id="UP000694867">
    <property type="component" value="Unplaced"/>
</dbReference>
<evidence type="ECO:0000256" key="1">
    <source>
        <dbReference type="ARBA" id="ARBA00009580"/>
    </source>
</evidence>
<evidence type="ECO:0000256" key="5">
    <source>
        <dbReference type="ARBA" id="ARBA00048336"/>
    </source>
</evidence>
<evidence type="ECO:0000313" key="8">
    <source>
        <dbReference type="Proteomes" id="UP000694867"/>
    </source>
</evidence>
<dbReference type="InterPro" id="IPR000387">
    <property type="entry name" value="Tyr_Pase_dom"/>
</dbReference>
<dbReference type="Gene3D" id="3.90.190.10">
    <property type="entry name" value="Protein tyrosine phosphatase superfamily"/>
    <property type="match status" value="1"/>
</dbReference>
<dbReference type="GO" id="GO:0008579">
    <property type="term" value="F:JUN kinase phosphatase activity"/>
    <property type="evidence" value="ECO:0007669"/>
    <property type="project" value="TreeGrafter"/>
</dbReference>
<dbReference type="CDD" id="cd14498">
    <property type="entry name" value="DSP"/>
    <property type="match status" value="1"/>
</dbReference>
<dbReference type="FunFam" id="3.90.190.10:FF:000004">
    <property type="entry name" value="Protein phosphatase Slingshot homolog 2"/>
    <property type="match status" value="1"/>
</dbReference>
<dbReference type="PROSITE" id="PS50054">
    <property type="entry name" value="TYR_PHOSPHATASE_DUAL"/>
    <property type="match status" value="1"/>
</dbReference>
<dbReference type="InterPro" id="IPR016130">
    <property type="entry name" value="Tyr_Pase_AS"/>
</dbReference>
<keyword evidence="3" id="KW-0378">Hydrolase</keyword>
<dbReference type="AlphaFoldDB" id="A0AAJ7L3S0"/>
<evidence type="ECO:0000256" key="3">
    <source>
        <dbReference type="ARBA" id="ARBA00022801"/>
    </source>
</evidence>
<accession>A0AAJ7L3S0</accession>
<dbReference type="PROSITE" id="PS50056">
    <property type="entry name" value="TYR_PHOSPHATASE_2"/>
    <property type="match status" value="1"/>
</dbReference>
<evidence type="ECO:0000256" key="2">
    <source>
        <dbReference type="ARBA" id="ARBA00013081"/>
    </source>
</evidence>
<organism evidence="8 9">
    <name type="scientific">Galendromus occidentalis</name>
    <name type="common">western predatory mite</name>
    <dbReference type="NCBI Taxonomy" id="34638"/>
    <lineage>
        <taxon>Eukaryota</taxon>
        <taxon>Metazoa</taxon>
        <taxon>Ecdysozoa</taxon>
        <taxon>Arthropoda</taxon>
        <taxon>Chelicerata</taxon>
        <taxon>Arachnida</taxon>
        <taxon>Acari</taxon>
        <taxon>Parasitiformes</taxon>
        <taxon>Mesostigmata</taxon>
        <taxon>Gamasina</taxon>
        <taxon>Phytoseioidea</taxon>
        <taxon>Phytoseiidae</taxon>
        <taxon>Typhlodrominae</taxon>
        <taxon>Galendromus</taxon>
    </lineage>
</organism>
<comment type="catalytic activity">
    <reaction evidence="5">
        <text>O-phospho-L-threonyl-[protein] + H2O = L-threonyl-[protein] + phosphate</text>
        <dbReference type="Rhea" id="RHEA:47004"/>
        <dbReference type="Rhea" id="RHEA-COMP:11060"/>
        <dbReference type="Rhea" id="RHEA-COMP:11605"/>
        <dbReference type="ChEBI" id="CHEBI:15377"/>
        <dbReference type="ChEBI" id="CHEBI:30013"/>
        <dbReference type="ChEBI" id="CHEBI:43474"/>
        <dbReference type="ChEBI" id="CHEBI:61977"/>
        <dbReference type="EC" id="3.1.3.16"/>
    </reaction>
</comment>
<dbReference type="EC" id="3.1.3.16" evidence="2"/>
<evidence type="ECO:0000259" key="6">
    <source>
        <dbReference type="PROSITE" id="PS50054"/>
    </source>
</evidence>
<dbReference type="PANTHER" id="PTHR46377">
    <property type="entry name" value="DUAL SPECIFICITY PROTEIN PHOSPHATASE 19"/>
    <property type="match status" value="1"/>
</dbReference>
<sequence>MQDIFKDIRSRLPKLRSVETRVSTPGGEVFLEHRTNGGGFTSIQNPEPRTRNCQGFVYDFKPDLQMAELIPGLFLGSQDVASELELLKSKGVTHIINAASGIKNHFPDDFKYKRVEVLDIPEQEMRSHFEHCNSFIDEALASGGAVFVHCNAGVSRSTTICIAYLISRKGMDLDRALRHTRSIRPIARPNEGFMTQLRAYQSDTIGPAS</sequence>
<dbReference type="InterPro" id="IPR000340">
    <property type="entry name" value="Dual-sp_phosphatase_cat-dom"/>
</dbReference>
<dbReference type="GeneID" id="100904854"/>
<proteinExistence type="inferred from homology"/>
<feature type="domain" description="Tyrosine-protein phosphatase" evidence="6">
    <location>
        <begin position="65"/>
        <end position="206"/>
    </location>
</feature>
<dbReference type="PANTHER" id="PTHR46377:SF1">
    <property type="entry name" value="DUAL SPECIFICITY PROTEIN PHOSPHATASE 19"/>
    <property type="match status" value="1"/>
</dbReference>
<dbReference type="InterPro" id="IPR020422">
    <property type="entry name" value="TYR_PHOSPHATASE_DUAL_dom"/>
</dbReference>
<reference evidence="9" key="1">
    <citation type="submission" date="2025-08" db="UniProtKB">
        <authorList>
            <consortium name="RefSeq"/>
        </authorList>
    </citation>
    <scope>IDENTIFICATION</scope>
</reference>
<protein>
    <recommendedName>
        <fullName evidence="2">protein-serine/threonine phosphatase</fullName>
        <ecNumber evidence="2">3.1.3.16</ecNumber>
    </recommendedName>
</protein>
<dbReference type="GO" id="GO:0004722">
    <property type="term" value="F:protein serine/threonine phosphatase activity"/>
    <property type="evidence" value="ECO:0007669"/>
    <property type="project" value="UniProtKB-EC"/>
</dbReference>
<evidence type="ECO:0000256" key="4">
    <source>
        <dbReference type="ARBA" id="ARBA00022912"/>
    </source>
</evidence>
<comment type="similarity">
    <text evidence="1">Belongs to the protein-tyrosine phosphatase family.</text>
</comment>
<dbReference type="SUPFAM" id="SSF52799">
    <property type="entry name" value="(Phosphotyrosine protein) phosphatases II"/>
    <property type="match status" value="1"/>
</dbReference>
<dbReference type="InterPro" id="IPR029021">
    <property type="entry name" value="Prot-tyrosine_phosphatase-like"/>
</dbReference>
<dbReference type="KEGG" id="goe:100904854"/>
<feature type="domain" description="Tyrosine specific protein phosphatases" evidence="7">
    <location>
        <begin position="126"/>
        <end position="185"/>
    </location>
</feature>
<dbReference type="SMART" id="SM00195">
    <property type="entry name" value="DSPc"/>
    <property type="match status" value="1"/>
</dbReference>
<keyword evidence="8" id="KW-1185">Reference proteome</keyword>
<dbReference type="RefSeq" id="XP_018494891.1">
    <property type="nucleotide sequence ID" value="XM_018639375.1"/>
</dbReference>
<name>A0AAJ7L3S0_9ACAR</name>
<gene>
    <name evidence="9" type="primary">LOC100904854</name>
</gene>